<evidence type="ECO:0000313" key="2">
    <source>
        <dbReference type="EMBL" id="OWA50801.1"/>
    </source>
</evidence>
<name>A0A9X6NHL0_HYPEX</name>
<reference evidence="3" key="1">
    <citation type="submission" date="2017-01" db="EMBL/GenBank/DDBJ databases">
        <title>Comparative genomics of anhydrobiosis in the tardigrade Hypsibius dujardini.</title>
        <authorList>
            <person name="Yoshida Y."/>
            <person name="Koutsovoulos G."/>
            <person name="Laetsch D."/>
            <person name="Stevens L."/>
            <person name="Kumar S."/>
            <person name="Horikawa D."/>
            <person name="Ishino K."/>
            <person name="Komine S."/>
            <person name="Tomita M."/>
            <person name="Blaxter M."/>
            <person name="Arakawa K."/>
        </authorList>
    </citation>
    <scope>NUCLEOTIDE SEQUENCE [LARGE SCALE GENOMIC DNA]</scope>
    <source>
        <strain evidence="3">Z151</strain>
    </source>
</reference>
<feature type="compositionally biased region" description="Basic and acidic residues" evidence="1">
    <location>
        <begin position="184"/>
        <end position="194"/>
    </location>
</feature>
<feature type="region of interest" description="Disordered" evidence="1">
    <location>
        <begin position="184"/>
        <end position="234"/>
    </location>
</feature>
<dbReference type="SUPFAM" id="SSF101447">
    <property type="entry name" value="Formin homology 2 domain (FH2 domain)"/>
    <property type="match status" value="1"/>
</dbReference>
<dbReference type="Gene3D" id="1.20.58.2220">
    <property type="entry name" value="Formin, FH2 domain"/>
    <property type="match status" value="1"/>
</dbReference>
<evidence type="ECO:0000313" key="3">
    <source>
        <dbReference type="Proteomes" id="UP000192578"/>
    </source>
</evidence>
<organism evidence="2 3">
    <name type="scientific">Hypsibius exemplaris</name>
    <name type="common">Freshwater tardigrade</name>
    <dbReference type="NCBI Taxonomy" id="2072580"/>
    <lineage>
        <taxon>Eukaryota</taxon>
        <taxon>Metazoa</taxon>
        <taxon>Ecdysozoa</taxon>
        <taxon>Tardigrada</taxon>
        <taxon>Eutardigrada</taxon>
        <taxon>Parachela</taxon>
        <taxon>Hypsibioidea</taxon>
        <taxon>Hypsibiidae</taxon>
        <taxon>Hypsibius</taxon>
    </lineage>
</organism>
<dbReference type="AlphaFoldDB" id="A0A9X6NHL0"/>
<protein>
    <submittedName>
        <fullName evidence="2">Uncharacterized protein</fullName>
    </submittedName>
</protein>
<dbReference type="EMBL" id="MTYJ01000203">
    <property type="protein sequence ID" value="OWA50801.1"/>
    <property type="molecule type" value="Genomic_DNA"/>
</dbReference>
<proteinExistence type="predicted"/>
<evidence type="ECO:0000256" key="1">
    <source>
        <dbReference type="SAM" id="MobiDB-lite"/>
    </source>
</evidence>
<sequence length="234" mass="26235">MRDQADGFQIDMLTKRKTSKAVEVPKLTFFVFTLETGEESFPNFAFPLPALGLLRQAISADPENALLNLTEKEKVLGDLSGKLTRISKAREAAVECDISDGLTGKWCHSWRLPSEVGRDNWFVRDSQQKFTQTVIAFQWPRKGKTEADDIKEFLGIWLSFAVDVTAVLDALALQKKKQMQAEERRLKSLQEKQKASVPIKQAAPSNTKLRMASIKKKKTEAENQAPSSKILVGP</sequence>
<comment type="caution">
    <text evidence="2">The sequence shown here is derived from an EMBL/GenBank/DDBJ whole genome shotgun (WGS) entry which is preliminary data.</text>
</comment>
<dbReference type="InterPro" id="IPR042201">
    <property type="entry name" value="FH2_Formin_sf"/>
</dbReference>
<gene>
    <name evidence="2" type="ORF">BV898_15308</name>
</gene>
<accession>A0A9X6NHL0</accession>
<keyword evidence="3" id="KW-1185">Reference proteome</keyword>
<dbReference type="Proteomes" id="UP000192578">
    <property type="component" value="Unassembled WGS sequence"/>
</dbReference>